<dbReference type="Proteomes" id="UP000295388">
    <property type="component" value="Unassembled WGS sequence"/>
</dbReference>
<dbReference type="EMBL" id="SNWQ01000027">
    <property type="protein sequence ID" value="TDO34393.1"/>
    <property type="molecule type" value="Genomic_DNA"/>
</dbReference>
<evidence type="ECO:0000313" key="2">
    <source>
        <dbReference type="Proteomes" id="UP000295388"/>
    </source>
</evidence>
<sequence>MMTARRAKPNWFRKNTVALAALVLTVPVLGWWSTRSDYKSWYDSEPRDPVVVAAGGTAYQDATWYNASVEVDPQPKSSAAPEPPPEGTTRVRVYLRIRVDNLAALETLGGCRVHLRAPDGRIWDESNLESAFHDRPTGCAGGSDDKLQRFRNPRIAQYYLTPQAGKPFETVAVFVVPTEVAESVQPTITWATKLPEYLAFPR</sequence>
<proteinExistence type="predicted"/>
<reference evidence="1 2" key="1">
    <citation type="submission" date="2019-03" db="EMBL/GenBank/DDBJ databases">
        <title>Genomic Encyclopedia of Type Strains, Phase III (KMG-III): the genomes of soil and plant-associated and newly described type strains.</title>
        <authorList>
            <person name="Whitman W."/>
        </authorList>
    </citation>
    <scope>NUCLEOTIDE SEQUENCE [LARGE SCALE GENOMIC DNA]</scope>
    <source>
        <strain evidence="1 2">VKM Ac-2527</strain>
    </source>
</reference>
<organism evidence="1 2">
    <name type="scientific">Kribbella caucasensis</name>
    <dbReference type="NCBI Taxonomy" id="2512215"/>
    <lineage>
        <taxon>Bacteria</taxon>
        <taxon>Bacillati</taxon>
        <taxon>Actinomycetota</taxon>
        <taxon>Actinomycetes</taxon>
        <taxon>Propionibacteriales</taxon>
        <taxon>Kribbellaceae</taxon>
        <taxon>Kribbella</taxon>
    </lineage>
</organism>
<keyword evidence="2" id="KW-1185">Reference proteome</keyword>
<evidence type="ECO:0000313" key="1">
    <source>
        <dbReference type="EMBL" id="TDO34393.1"/>
    </source>
</evidence>
<dbReference type="AlphaFoldDB" id="A0A4R6JEN5"/>
<name>A0A4R6JEN5_9ACTN</name>
<comment type="caution">
    <text evidence="1">The sequence shown here is derived from an EMBL/GenBank/DDBJ whole genome shotgun (WGS) entry which is preliminary data.</text>
</comment>
<accession>A0A4R6JEN5</accession>
<gene>
    <name evidence="1" type="ORF">EV643_12787</name>
</gene>
<protein>
    <submittedName>
        <fullName evidence="1">Uncharacterized protein</fullName>
    </submittedName>
</protein>